<dbReference type="CDD" id="cd03676">
    <property type="entry name" value="NUDIX_Tnr3_like"/>
    <property type="match status" value="1"/>
</dbReference>
<evidence type="ECO:0000313" key="2">
    <source>
        <dbReference type="EMBL" id="KIR79312.1"/>
    </source>
</evidence>
<dbReference type="Pfam" id="PF00293">
    <property type="entry name" value="NUDIX"/>
    <property type="match status" value="1"/>
</dbReference>
<name>A0ABR5BUH9_9TREE</name>
<accession>A0ABR5BUH9</accession>
<dbReference type="PANTHER" id="PTHR13622">
    <property type="entry name" value="THIAMIN PYROPHOSPHOKINASE"/>
    <property type="match status" value="1"/>
</dbReference>
<reference evidence="2 3" key="1">
    <citation type="submission" date="2015-01" db="EMBL/GenBank/DDBJ databases">
        <title>The Genome Sequence of Cryptococcus gattii EJB2.</title>
        <authorList>
            <consortium name="The Broad Institute Genomics Platform"/>
            <person name="Cuomo C."/>
            <person name="Litvintseva A."/>
            <person name="Chen Y."/>
            <person name="Heitman J."/>
            <person name="Sun S."/>
            <person name="Springer D."/>
            <person name="Dromer F."/>
            <person name="Young S."/>
            <person name="Zeng Q."/>
            <person name="Gargeya S."/>
            <person name="Abouelleil A."/>
            <person name="Alvarado L."/>
            <person name="Chapman S.B."/>
            <person name="Gainer-Dewar J."/>
            <person name="Goldberg J."/>
            <person name="Griggs A."/>
            <person name="Gujja S."/>
            <person name="Hansen M."/>
            <person name="Howarth C."/>
            <person name="Imamovic A."/>
            <person name="Larimer J."/>
            <person name="Murphy C."/>
            <person name="Naylor J."/>
            <person name="Pearson M."/>
            <person name="Priest M."/>
            <person name="Roberts A."/>
            <person name="Saif S."/>
            <person name="Shea T."/>
            <person name="Sykes S."/>
            <person name="Wortman J."/>
            <person name="Nusbaum C."/>
            <person name="Birren B."/>
        </authorList>
    </citation>
    <scope>NUCLEOTIDE SEQUENCE [LARGE SCALE GENOMIC DNA]</scope>
    <source>
        <strain evidence="2 3">EJB2</strain>
    </source>
</reference>
<proteinExistence type="predicted"/>
<feature type="domain" description="Nudix hydrolase" evidence="1">
    <location>
        <begin position="178"/>
        <end position="323"/>
    </location>
</feature>
<sequence length="359" mass="40496">MSTHTKSLLPILLHADNLPAYNSPFPTVHPLTKRRIIPFHITFKDFQHDLPPVGLVTMDVITRTVKSCPRAGKEGSCRKEEQGEKKTNKAFKTTVMSVCFTDEVNAKGKKGRTECVSRILNRWRVEGKFPKAMKLWMDEMFPIYASPKSSIFDTPESAAREPFDNIAFDMERAGVPLFGCQAFGIHLTGQGENMKVWIPRRSANRYRSPLKYDSSVAGGLPAGHTPTQGLIKECEEEAGWPERLIKKYARSAGIVTYFEVNEQHILPNAEYTFDLPLPPRDSSDYALPKPNDDEVDSFELLPVQRLTEALRDGEFKPSSAIVTIDFLIRHGFVSPENEPNYEEVVGRWHRRCGVSGPGM</sequence>
<gene>
    <name evidence="2" type="ORF">I306_03731</name>
</gene>
<keyword evidence="3" id="KW-1185">Reference proteome</keyword>
<dbReference type="InterPro" id="IPR015797">
    <property type="entry name" value="NUDIX_hydrolase-like_dom_sf"/>
</dbReference>
<dbReference type="PANTHER" id="PTHR13622:SF8">
    <property type="entry name" value="THIAMIN PYROPHOSPHOKINASE 1"/>
    <property type="match status" value="1"/>
</dbReference>
<dbReference type="Proteomes" id="UP000054272">
    <property type="component" value="Unassembled WGS sequence"/>
</dbReference>
<dbReference type="PROSITE" id="PS51462">
    <property type="entry name" value="NUDIX"/>
    <property type="match status" value="1"/>
</dbReference>
<dbReference type="EMBL" id="KN848686">
    <property type="protein sequence ID" value="KIR79312.1"/>
    <property type="molecule type" value="Genomic_DNA"/>
</dbReference>
<dbReference type="InterPro" id="IPR000086">
    <property type="entry name" value="NUDIX_hydrolase_dom"/>
</dbReference>
<dbReference type="Gene3D" id="3.90.79.10">
    <property type="entry name" value="Nucleoside Triphosphate Pyrophosphohydrolase"/>
    <property type="match status" value="1"/>
</dbReference>
<evidence type="ECO:0000259" key="1">
    <source>
        <dbReference type="PROSITE" id="PS51462"/>
    </source>
</evidence>
<organism evidence="2 3">
    <name type="scientific">Cryptococcus gattii EJB2</name>
    <dbReference type="NCBI Taxonomy" id="1296103"/>
    <lineage>
        <taxon>Eukaryota</taxon>
        <taxon>Fungi</taxon>
        <taxon>Dikarya</taxon>
        <taxon>Basidiomycota</taxon>
        <taxon>Agaricomycotina</taxon>
        <taxon>Tremellomycetes</taxon>
        <taxon>Tremellales</taxon>
        <taxon>Cryptococcaceae</taxon>
        <taxon>Cryptococcus</taxon>
        <taxon>Cryptococcus gattii species complex</taxon>
    </lineage>
</organism>
<protein>
    <recommendedName>
        <fullName evidence="1">Nudix hydrolase domain-containing protein</fullName>
    </recommendedName>
</protein>
<evidence type="ECO:0000313" key="3">
    <source>
        <dbReference type="Proteomes" id="UP000054272"/>
    </source>
</evidence>
<dbReference type="SUPFAM" id="SSF55811">
    <property type="entry name" value="Nudix"/>
    <property type="match status" value="1"/>
</dbReference>